<dbReference type="PANTHER" id="PTHR42901:SF1">
    <property type="entry name" value="ALCOHOL DEHYDROGENASE"/>
    <property type="match status" value="1"/>
</dbReference>
<keyword evidence="2 4" id="KW-0560">Oxidoreductase</keyword>
<dbReference type="Pfam" id="PF00106">
    <property type="entry name" value="adh_short"/>
    <property type="match status" value="1"/>
</dbReference>
<gene>
    <name evidence="4" type="ORF">ACFFU9_00245</name>
</gene>
<dbReference type="PANTHER" id="PTHR42901">
    <property type="entry name" value="ALCOHOL DEHYDROGENASE"/>
    <property type="match status" value="1"/>
</dbReference>
<dbReference type="Gene3D" id="3.40.50.720">
    <property type="entry name" value="NAD(P)-binding Rossmann-like Domain"/>
    <property type="match status" value="1"/>
</dbReference>
<keyword evidence="5" id="KW-1185">Reference proteome</keyword>
<dbReference type="SUPFAM" id="SSF51735">
    <property type="entry name" value="NAD(P)-binding Rossmann-fold domains"/>
    <property type="match status" value="1"/>
</dbReference>
<evidence type="ECO:0000256" key="1">
    <source>
        <dbReference type="ARBA" id="ARBA00006484"/>
    </source>
</evidence>
<accession>A0ABV5F705</accession>
<comment type="similarity">
    <text evidence="1 3">Belongs to the short-chain dehydrogenases/reductases (SDR) family.</text>
</comment>
<organism evidence="4 5">
    <name type="scientific">Mariniflexile ostreae</name>
    <dbReference type="NCBI Taxonomy" id="1520892"/>
    <lineage>
        <taxon>Bacteria</taxon>
        <taxon>Pseudomonadati</taxon>
        <taxon>Bacteroidota</taxon>
        <taxon>Flavobacteriia</taxon>
        <taxon>Flavobacteriales</taxon>
        <taxon>Flavobacteriaceae</taxon>
        <taxon>Mariniflexile</taxon>
    </lineage>
</organism>
<evidence type="ECO:0000313" key="4">
    <source>
        <dbReference type="EMBL" id="MFB9055159.1"/>
    </source>
</evidence>
<dbReference type="RefSeq" id="WP_379859346.1">
    <property type="nucleotide sequence ID" value="NZ_JBHMFC010000001.1"/>
</dbReference>
<evidence type="ECO:0000313" key="5">
    <source>
        <dbReference type="Proteomes" id="UP001589585"/>
    </source>
</evidence>
<dbReference type="EMBL" id="JBHMFC010000001">
    <property type="protein sequence ID" value="MFB9055159.1"/>
    <property type="molecule type" value="Genomic_DNA"/>
</dbReference>
<evidence type="ECO:0000256" key="3">
    <source>
        <dbReference type="RuleBase" id="RU000363"/>
    </source>
</evidence>
<dbReference type="InterPro" id="IPR036291">
    <property type="entry name" value="NAD(P)-bd_dom_sf"/>
</dbReference>
<sequence>MDINSKIAVVTGASKGLGAAISKVLIENGATVYGLARGKDALNTLRNRLGEAFIPVAMDISHQEMVYSWVSKTFSNNNTPDILINNAGTGYFRAIDAFSLEQWHSMINTNINGLFYVTSHIVPFMKRNTNTCHIINIGSILGKTTRSEGSAYCLTKYGVQGFSEALFRELRPYKIKVSCINPGSIATDFFKDSAIEQHAHMIEPKDLANVILHVLETPDNLLIDEVSLRPLIPKVVN</sequence>
<dbReference type="PRINTS" id="PR00081">
    <property type="entry name" value="GDHRDH"/>
</dbReference>
<name>A0ABV5F705_9FLAO</name>
<protein>
    <submittedName>
        <fullName evidence="4">SDR family oxidoreductase</fullName>
        <ecNumber evidence="4">1.-.-.-</ecNumber>
    </submittedName>
</protein>
<dbReference type="InterPro" id="IPR002347">
    <property type="entry name" value="SDR_fam"/>
</dbReference>
<dbReference type="EC" id="1.-.-.-" evidence="4"/>
<reference evidence="4 5" key="1">
    <citation type="submission" date="2024-09" db="EMBL/GenBank/DDBJ databases">
        <authorList>
            <person name="Sun Q."/>
            <person name="Mori K."/>
        </authorList>
    </citation>
    <scope>NUCLEOTIDE SEQUENCE [LARGE SCALE GENOMIC DNA]</scope>
    <source>
        <strain evidence="4 5">CECT 8622</strain>
    </source>
</reference>
<evidence type="ECO:0000256" key="2">
    <source>
        <dbReference type="ARBA" id="ARBA00023002"/>
    </source>
</evidence>
<dbReference type="PRINTS" id="PR00080">
    <property type="entry name" value="SDRFAMILY"/>
</dbReference>
<proteinExistence type="inferred from homology"/>
<dbReference type="Proteomes" id="UP001589585">
    <property type="component" value="Unassembled WGS sequence"/>
</dbReference>
<dbReference type="CDD" id="cd05233">
    <property type="entry name" value="SDR_c"/>
    <property type="match status" value="1"/>
</dbReference>
<dbReference type="GO" id="GO:0016491">
    <property type="term" value="F:oxidoreductase activity"/>
    <property type="evidence" value="ECO:0007669"/>
    <property type="project" value="UniProtKB-KW"/>
</dbReference>
<comment type="caution">
    <text evidence="4">The sequence shown here is derived from an EMBL/GenBank/DDBJ whole genome shotgun (WGS) entry which is preliminary data.</text>
</comment>